<gene>
    <name evidence="8" type="ORF">SEUCBS140593_010559</name>
</gene>
<feature type="transmembrane region" description="Helical" evidence="6">
    <location>
        <begin position="381"/>
        <end position="402"/>
    </location>
</feature>
<evidence type="ECO:0000256" key="1">
    <source>
        <dbReference type="ARBA" id="ARBA00004141"/>
    </source>
</evidence>
<evidence type="ECO:0000259" key="7">
    <source>
        <dbReference type="PROSITE" id="PS50850"/>
    </source>
</evidence>
<keyword evidence="2 6" id="KW-0812">Transmembrane</keyword>
<evidence type="ECO:0000313" key="9">
    <source>
        <dbReference type="Proteomes" id="UP001642482"/>
    </source>
</evidence>
<feature type="domain" description="Major facilitator superfamily (MFS) profile" evidence="7">
    <location>
        <begin position="70"/>
        <end position="544"/>
    </location>
</feature>
<feature type="transmembrane region" description="Helical" evidence="6">
    <location>
        <begin position="423"/>
        <end position="442"/>
    </location>
</feature>
<name>A0ABP0D1P5_9PEZI</name>
<evidence type="ECO:0000256" key="4">
    <source>
        <dbReference type="ARBA" id="ARBA00023136"/>
    </source>
</evidence>
<dbReference type="Pfam" id="PF07690">
    <property type="entry name" value="MFS_1"/>
    <property type="match status" value="1"/>
</dbReference>
<dbReference type="SUPFAM" id="SSF103473">
    <property type="entry name" value="MFS general substrate transporter"/>
    <property type="match status" value="1"/>
</dbReference>
<evidence type="ECO:0000256" key="2">
    <source>
        <dbReference type="ARBA" id="ARBA00022692"/>
    </source>
</evidence>
<dbReference type="Gene3D" id="1.20.1250.20">
    <property type="entry name" value="MFS general substrate transporter like domains"/>
    <property type="match status" value="1"/>
</dbReference>
<keyword evidence="4 6" id="KW-0472">Membrane</keyword>
<feature type="transmembrane region" description="Helical" evidence="6">
    <location>
        <begin position="454"/>
        <end position="476"/>
    </location>
</feature>
<feature type="transmembrane region" description="Helical" evidence="6">
    <location>
        <begin position="195"/>
        <end position="216"/>
    </location>
</feature>
<dbReference type="InterPro" id="IPR011701">
    <property type="entry name" value="MFS"/>
</dbReference>
<dbReference type="PROSITE" id="PS50850">
    <property type="entry name" value="MFS"/>
    <property type="match status" value="1"/>
</dbReference>
<protein>
    <recommendedName>
        <fullName evidence="7">Major facilitator superfamily (MFS) profile domain-containing protein</fullName>
    </recommendedName>
</protein>
<evidence type="ECO:0000256" key="6">
    <source>
        <dbReference type="SAM" id="Phobius"/>
    </source>
</evidence>
<evidence type="ECO:0000313" key="8">
    <source>
        <dbReference type="EMBL" id="CAK7238333.1"/>
    </source>
</evidence>
<sequence>MVEIHSAPRNEPVHADHLKHSHAHEEAIPGTVNLSAEDGDDTAYGQALFPVPALDPNDPLQWPTSKKTAILVIVSVYSFLGNASLTGISVYINLFSELFGVSPTDASNLINYPNLCFGFSSLVWVPLYLKTGRRPVMLGTLICFLVGLIAASQAKTFGGLMAARCVHAFGAGVCEALPVQLVNDIFFIHERGKRIGYYTVCLCLASAAPLAAGYMLSGGHSWTLYFYVCLAFGLAVFVVTFLVVEETSYDRTAALAAESPSSLSSSPSRQASVNNNDASEKQPTSTTADLALSTTNSAPSSGPLPPPRKTYLQTLSVTGRIDHNVSIVGTVLRAFSYFLVPQALWVITTYGANIGLGAFAVGFTFPILITSPPYNWSVINSGLQALAPTIAFLAAVPFTSLSDRLAAYLTRRNGGIREAEMRLGVLLVPMLIGPAGLLLYGIGADRQLPWPAFFLGSGLMSWSGYFYFAFTIAYAVDAHFANTSEMLIAINVGKQAVSFGFGNAVLQWVVSVPHGYAVVVGGIFVGVLAANNLVVIVFLVWGKAIRRAMARSWLARLHRSTHVAGEVH</sequence>
<evidence type="ECO:0000256" key="5">
    <source>
        <dbReference type="SAM" id="MobiDB-lite"/>
    </source>
</evidence>
<dbReference type="PANTHER" id="PTHR23502:SF160">
    <property type="entry name" value="MAJOR FACILITATOR SUPERFAMILY (MFS) PROFILE DOMAIN-CONTAINING PROTEIN-RELATED"/>
    <property type="match status" value="1"/>
</dbReference>
<feature type="transmembrane region" description="Helical" evidence="6">
    <location>
        <begin position="166"/>
        <end position="188"/>
    </location>
</feature>
<feature type="region of interest" description="Disordered" evidence="5">
    <location>
        <begin position="260"/>
        <end position="287"/>
    </location>
</feature>
<dbReference type="EMBL" id="CAWUHD010000232">
    <property type="protein sequence ID" value="CAK7238333.1"/>
    <property type="molecule type" value="Genomic_DNA"/>
</dbReference>
<keyword evidence="3 6" id="KW-1133">Transmembrane helix</keyword>
<dbReference type="PANTHER" id="PTHR23502">
    <property type="entry name" value="MAJOR FACILITATOR SUPERFAMILY"/>
    <property type="match status" value="1"/>
</dbReference>
<feature type="transmembrane region" description="Helical" evidence="6">
    <location>
        <begin position="69"/>
        <end position="92"/>
    </location>
</feature>
<feature type="transmembrane region" description="Helical" evidence="6">
    <location>
        <begin position="136"/>
        <end position="154"/>
    </location>
</feature>
<organism evidence="8 9">
    <name type="scientific">Sporothrix eucalyptigena</name>
    <dbReference type="NCBI Taxonomy" id="1812306"/>
    <lineage>
        <taxon>Eukaryota</taxon>
        <taxon>Fungi</taxon>
        <taxon>Dikarya</taxon>
        <taxon>Ascomycota</taxon>
        <taxon>Pezizomycotina</taxon>
        <taxon>Sordariomycetes</taxon>
        <taxon>Sordariomycetidae</taxon>
        <taxon>Ophiostomatales</taxon>
        <taxon>Ophiostomataceae</taxon>
        <taxon>Sporothrix</taxon>
    </lineage>
</organism>
<feature type="transmembrane region" description="Helical" evidence="6">
    <location>
        <begin position="516"/>
        <end position="541"/>
    </location>
</feature>
<reference evidence="8 9" key="1">
    <citation type="submission" date="2024-01" db="EMBL/GenBank/DDBJ databases">
        <authorList>
            <person name="Allen C."/>
            <person name="Tagirdzhanova G."/>
        </authorList>
    </citation>
    <scope>NUCLEOTIDE SEQUENCE [LARGE SCALE GENOMIC DNA]</scope>
</reference>
<accession>A0ABP0D1P5</accession>
<feature type="transmembrane region" description="Helical" evidence="6">
    <location>
        <begin position="343"/>
        <end position="369"/>
    </location>
</feature>
<feature type="transmembrane region" description="Helical" evidence="6">
    <location>
        <begin position="222"/>
        <end position="244"/>
    </location>
</feature>
<feature type="compositionally biased region" description="Polar residues" evidence="5">
    <location>
        <begin position="273"/>
        <end position="283"/>
    </location>
</feature>
<feature type="compositionally biased region" description="Low complexity" evidence="5">
    <location>
        <begin position="260"/>
        <end position="272"/>
    </location>
</feature>
<comment type="caution">
    <text evidence="8">The sequence shown here is derived from an EMBL/GenBank/DDBJ whole genome shotgun (WGS) entry which is preliminary data.</text>
</comment>
<proteinExistence type="predicted"/>
<feature type="region of interest" description="Disordered" evidence="5">
    <location>
        <begin position="1"/>
        <end position="22"/>
    </location>
</feature>
<dbReference type="InterPro" id="IPR036259">
    <property type="entry name" value="MFS_trans_sf"/>
</dbReference>
<feature type="transmembrane region" description="Helical" evidence="6">
    <location>
        <begin position="488"/>
        <end position="510"/>
    </location>
</feature>
<feature type="transmembrane region" description="Helical" evidence="6">
    <location>
        <begin position="112"/>
        <end position="129"/>
    </location>
</feature>
<dbReference type="InterPro" id="IPR020846">
    <property type="entry name" value="MFS_dom"/>
</dbReference>
<evidence type="ECO:0000256" key="3">
    <source>
        <dbReference type="ARBA" id="ARBA00022989"/>
    </source>
</evidence>
<keyword evidence="9" id="KW-1185">Reference proteome</keyword>
<dbReference type="Proteomes" id="UP001642482">
    <property type="component" value="Unassembled WGS sequence"/>
</dbReference>
<comment type="subcellular location">
    <subcellularLocation>
        <location evidence="1">Membrane</location>
        <topology evidence="1">Multi-pass membrane protein</topology>
    </subcellularLocation>
</comment>